<evidence type="ECO:0000256" key="6">
    <source>
        <dbReference type="SAM" id="Phobius"/>
    </source>
</evidence>
<gene>
    <name evidence="7" type="ORF">LSTR_LSTR009399</name>
</gene>
<keyword evidence="3 6" id="KW-0812">Transmembrane</keyword>
<dbReference type="GO" id="GO:0061024">
    <property type="term" value="P:membrane organization"/>
    <property type="evidence" value="ECO:0007669"/>
    <property type="project" value="TreeGrafter"/>
</dbReference>
<dbReference type="PANTHER" id="PTHR12703">
    <property type="entry name" value="TRANSMEMBRANE PROTEIN 33"/>
    <property type="match status" value="1"/>
</dbReference>
<comment type="caution">
    <text evidence="7">The sequence shown here is derived from an EMBL/GenBank/DDBJ whole genome shotgun (WGS) entry which is preliminary data.</text>
</comment>
<dbReference type="GO" id="GO:0071786">
    <property type="term" value="P:endoplasmic reticulum tubular network organization"/>
    <property type="evidence" value="ECO:0007669"/>
    <property type="project" value="TreeGrafter"/>
</dbReference>
<evidence type="ECO:0000256" key="4">
    <source>
        <dbReference type="ARBA" id="ARBA00022989"/>
    </source>
</evidence>
<keyword evidence="5 6" id="KW-0472">Membrane</keyword>
<dbReference type="Pfam" id="PF03661">
    <property type="entry name" value="TMEM33_Pom33"/>
    <property type="match status" value="1"/>
</dbReference>
<protein>
    <submittedName>
        <fullName evidence="7">Uncharacterized protein</fullName>
    </submittedName>
</protein>
<dbReference type="Proteomes" id="UP000291343">
    <property type="component" value="Unassembled WGS sequence"/>
</dbReference>
<feature type="transmembrane region" description="Helical" evidence="6">
    <location>
        <begin position="98"/>
        <end position="122"/>
    </location>
</feature>
<dbReference type="InParanoid" id="A0A482WHC5"/>
<evidence type="ECO:0000256" key="3">
    <source>
        <dbReference type="ARBA" id="ARBA00022692"/>
    </source>
</evidence>
<feature type="transmembrane region" description="Helical" evidence="6">
    <location>
        <begin position="169"/>
        <end position="194"/>
    </location>
</feature>
<dbReference type="EMBL" id="QKKF02035872">
    <property type="protein sequence ID" value="RZF32848.1"/>
    <property type="molecule type" value="Genomic_DNA"/>
</dbReference>
<dbReference type="STRING" id="195883.A0A482WHC5"/>
<evidence type="ECO:0000313" key="8">
    <source>
        <dbReference type="Proteomes" id="UP000291343"/>
    </source>
</evidence>
<comment type="similarity">
    <text evidence="2">Belongs to the PER33/POM33 family.</text>
</comment>
<dbReference type="GO" id="GO:0016020">
    <property type="term" value="C:membrane"/>
    <property type="evidence" value="ECO:0007669"/>
    <property type="project" value="UniProtKB-SubCell"/>
</dbReference>
<evidence type="ECO:0000256" key="2">
    <source>
        <dbReference type="ARBA" id="ARBA00007322"/>
    </source>
</evidence>
<feature type="transmembrane region" description="Helical" evidence="6">
    <location>
        <begin position="30"/>
        <end position="52"/>
    </location>
</feature>
<proteinExistence type="inferred from homology"/>
<dbReference type="PANTHER" id="PTHR12703:SF4">
    <property type="entry name" value="TRANSMEMBRANE PROTEIN 33"/>
    <property type="match status" value="1"/>
</dbReference>
<dbReference type="InterPro" id="IPR005344">
    <property type="entry name" value="TMEM33/Pom33"/>
</dbReference>
<dbReference type="InterPro" id="IPR051645">
    <property type="entry name" value="PER33/POM33_regulator"/>
</dbReference>
<evidence type="ECO:0000256" key="5">
    <source>
        <dbReference type="ARBA" id="ARBA00023136"/>
    </source>
</evidence>
<reference evidence="7 8" key="1">
    <citation type="journal article" date="2017" name="Gigascience">
        <title>Genome sequence of the small brown planthopper, Laodelphax striatellus.</title>
        <authorList>
            <person name="Zhu J."/>
            <person name="Jiang F."/>
            <person name="Wang X."/>
            <person name="Yang P."/>
            <person name="Bao Y."/>
            <person name="Zhao W."/>
            <person name="Wang W."/>
            <person name="Lu H."/>
            <person name="Wang Q."/>
            <person name="Cui N."/>
            <person name="Li J."/>
            <person name="Chen X."/>
            <person name="Luo L."/>
            <person name="Yu J."/>
            <person name="Kang L."/>
            <person name="Cui F."/>
        </authorList>
    </citation>
    <scope>NUCLEOTIDE SEQUENCE [LARGE SCALE GENOMIC DNA]</scope>
    <source>
        <strain evidence="7">Lst14</strain>
    </source>
</reference>
<name>A0A482WHC5_LAOST</name>
<keyword evidence="8" id="KW-1185">Reference proteome</keyword>
<sequence length="257" mass="29584">MADNESERTQAPQRGFEAFKQHCIAKKLDVLLWTTRFCTMFFTFMYIIPIFGNPYNSYYKALFANGATSAIRLHQRLPAVSFTREYLTSLLLEDSFHYLLYSLIFLYVSPVTLTLLPIFLFSMIHFASYSLTLLDTLGQNSWWGARLLISLIEFQSRNILRLIAFSEIILMPFTVILILVGRAGLLTPFIYYHFLSMRYKSMRNPYTRNVFHELRVTTDALAAKPGTPTFISNVLRSIVDFIVKLSPARQQPAGAAQ</sequence>
<evidence type="ECO:0000256" key="1">
    <source>
        <dbReference type="ARBA" id="ARBA00004141"/>
    </source>
</evidence>
<dbReference type="FunCoup" id="A0A482WHC5">
    <property type="interactions" value="1779"/>
</dbReference>
<evidence type="ECO:0000313" key="7">
    <source>
        <dbReference type="EMBL" id="RZF32848.1"/>
    </source>
</evidence>
<accession>A0A482WHC5</accession>
<keyword evidence="4 6" id="KW-1133">Transmembrane helix</keyword>
<dbReference type="AlphaFoldDB" id="A0A482WHC5"/>
<dbReference type="OrthoDB" id="5581259at2759"/>
<dbReference type="GO" id="GO:0005783">
    <property type="term" value="C:endoplasmic reticulum"/>
    <property type="evidence" value="ECO:0007669"/>
    <property type="project" value="TreeGrafter"/>
</dbReference>
<organism evidence="7 8">
    <name type="scientific">Laodelphax striatellus</name>
    <name type="common">Small brown planthopper</name>
    <name type="synonym">Delphax striatella</name>
    <dbReference type="NCBI Taxonomy" id="195883"/>
    <lineage>
        <taxon>Eukaryota</taxon>
        <taxon>Metazoa</taxon>
        <taxon>Ecdysozoa</taxon>
        <taxon>Arthropoda</taxon>
        <taxon>Hexapoda</taxon>
        <taxon>Insecta</taxon>
        <taxon>Pterygota</taxon>
        <taxon>Neoptera</taxon>
        <taxon>Paraneoptera</taxon>
        <taxon>Hemiptera</taxon>
        <taxon>Auchenorrhyncha</taxon>
        <taxon>Fulgoroidea</taxon>
        <taxon>Delphacidae</taxon>
        <taxon>Criomorphinae</taxon>
        <taxon>Laodelphax</taxon>
    </lineage>
</organism>
<comment type="subcellular location">
    <subcellularLocation>
        <location evidence="1">Membrane</location>
        <topology evidence="1">Multi-pass membrane protein</topology>
    </subcellularLocation>
</comment>